<evidence type="ECO:0000313" key="4">
    <source>
        <dbReference type="Proteomes" id="UP000639396"/>
    </source>
</evidence>
<keyword evidence="1" id="KW-0472">Membrane</keyword>
<name>A0A927H281_9BACL</name>
<comment type="caution">
    <text evidence="3">The sequence shown here is derived from an EMBL/GenBank/DDBJ whole genome shotgun (WGS) entry which is preliminary data.</text>
</comment>
<dbReference type="PANTHER" id="PTHR12277:SF81">
    <property type="entry name" value="PROTEIN ABHD13"/>
    <property type="match status" value="1"/>
</dbReference>
<evidence type="ECO:0000256" key="1">
    <source>
        <dbReference type="SAM" id="Phobius"/>
    </source>
</evidence>
<dbReference type="InterPro" id="IPR000073">
    <property type="entry name" value="AB_hydrolase_1"/>
</dbReference>
<protein>
    <submittedName>
        <fullName evidence="3">Alpha/beta fold hydrolase</fullName>
    </submittedName>
</protein>
<accession>A0A927H281</accession>
<keyword evidence="3" id="KW-0378">Hydrolase</keyword>
<keyword evidence="1" id="KW-1133">Transmembrane helix</keyword>
<dbReference type="Pfam" id="PF00561">
    <property type="entry name" value="Abhydrolase_1"/>
    <property type="match status" value="1"/>
</dbReference>
<dbReference type="InterPro" id="IPR029058">
    <property type="entry name" value="AB_hydrolase_fold"/>
</dbReference>
<feature type="transmembrane region" description="Helical" evidence="1">
    <location>
        <begin position="28"/>
        <end position="56"/>
    </location>
</feature>
<dbReference type="AlphaFoldDB" id="A0A927H281"/>
<gene>
    <name evidence="3" type="ORF">IDH45_19710</name>
</gene>
<dbReference type="SUPFAM" id="SSF53474">
    <property type="entry name" value="alpha/beta-Hydrolases"/>
    <property type="match status" value="1"/>
</dbReference>
<evidence type="ECO:0000259" key="2">
    <source>
        <dbReference type="Pfam" id="PF00561"/>
    </source>
</evidence>
<dbReference type="EMBL" id="JACXJA010000027">
    <property type="protein sequence ID" value="MBD2864214.1"/>
    <property type="molecule type" value="Genomic_DNA"/>
</dbReference>
<dbReference type="PANTHER" id="PTHR12277">
    <property type="entry name" value="ALPHA/BETA HYDROLASE DOMAIN-CONTAINING PROTEIN"/>
    <property type="match status" value="1"/>
</dbReference>
<sequence>METTHVSSTTYNTPVFENANIGKSYKKLFMLLPLALLIVLCTGAIVAFHGYIAWMLGRPSIAPLSSNPMKAAGLAYDDIVFTSSDGGSTLEGWLIPAAGSDRSVIFSHGYGGNREELWVPFYSLAKELNKQNFNVLLFDYAYVGTDMSVTGGVREALELQGAIDFLKKIGTKHTYVWGFSMGAGTALQTALYSKDIEAMILDSTFLLEPDTLYHNIKNQVDLPRFPSLPLIRLFFPIMNGTSMNQIPYQDVKQKEYPIPILFIHGMKDSKAPYDIAQSIYENQSAPNTDLWLLPEGRHELIYKANKKEYVKRTMAFFNTAAARQP</sequence>
<proteinExistence type="predicted"/>
<evidence type="ECO:0000313" key="3">
    <source>
        <dbReference type="EMBL" id="MBD2864214.1"/>
    </source>
</evidence>
<organism evidence="3 4">
    <name type="scientific">Paenibacillus oceani</name>
    <dbReference type="NCBI Taxonomy" id="2772510"/>
    <lineage>
        <taxon>Bacteria</taxon>
        <taxon>Bacillati</taxon>
        <taxon>Bacillota</taxon>
        <taxon>Bacilli</taxon>
        <taxon>Bacillales</taxon>
        <taxon>Paenibacillaceae</taxon>
        <taxon>Paenibacillus</taxon>
    </lineage>
</organism>
<keyword evidence="4" id="KW-1185">Reference proteome</keyword>
<dbReference type="RefSeq" id="WP_190929837.1">
    <property type="nucleotide sequence ID" value="NZ_JACXJA010000027.1"/>
</dbReference>
<dbReference type="Proteomes" id="UP000639396">
    <property type="component" value="Unassembled WGS sequence"/>
</dbReference>
<keyword evidence="1" id="KW-0812">Transmembrane</keyword>
<dbReference type="Gene3D" id="3.40.50.1820">
    <property type="entry name" value="alpha/beta hydrolase"/>
    <property type="match status" value="1"/>
</dbReference>
<feature type="domain" description="AB hydrolase-1" evidence="2">
    <location>
        <begin position="104"/>
        <end position="209"/>
    </location>
</feature>
<dbReference type="GO" id="GO:0016787">
    <property type="term" value="F:hydrolase activity"/>
    <property type="evidence" value="ECO:0007669"/>
    <property type="project" value="UniProtKB-KW"/>
</dbReference>
<reference evidence="3" key="1">
    <citation type="submission" date="2020-09" db="EMBL/GenBank/DDBJ databases">
        <title>A novel bacterium of genus Paenibacillus, isolated from South China Sea.</title>
        <authorList>
            <person name="Huang H."/>
            <person name="Mo K."/>
            <person name="Hu Y."/>
        </authorList>
    </citation>
    <scope>NUCLEOTIDE SEQUENCE</scope>
    <source>
        <strain evidence="3">IB182363</strain>
    </source>
</reference>